<dbReference type="KEGG" id="amic:Ami3637_01780"/>
<protein>
    <submittedName>
        <fullName evidence="3">Glycosyltransferase</fullName>
    </submittedName>
</protein>
<dbReference type="EMBL" id="CP047591">
    <property type="protein sequence ID" value="QHI71294.1"/>
    <property type="molecule type" value="Genomic_DNA"/>
</dbReference>
<dbReference type="SUPFAM" id="SSF53756">
    <property type="entry name" value="UDP-Glycosyltransferase/glycogen phosphorylase"/>
    <property type="match status" value="1"/>
</dbReference>
<dbReference type="InterPro" id="IPR001296">
    <property type="entry name" value="Glyco_trans_1"/>
</dbReference>
<dbReference type="PANTHER" id="PTHR45871">
    <property type="entry name" value="N-ACETYLGLUCOSAMINYL-PHOSPHATIDYLINOSITOL BIOSYNTHETIC PROTEIN"/>
    <property type="match status" value="1"/>
</dbReference>
<accession>A0A6P1MFC9</accession>
<dbReference type="CDD" id="cd03801">
    <property type="entry name" value="GT4_PimA-like"/>
    <property type="match status" value="1"/>
</dbReference>
<dbReference type="Pfam" id="PF13439">
    <property type="entry name" value="Glyco_transf_4"/>
    <property type="match status" value="1"/>
</dbReference>
<evidence type="ECO:0000313" key="4">
    <source>
        <dbReference type="Proteomes" id="UP000463883"/>
    </source>
</evidence>
<dbReference type="PANTHER" id="PTHR45871:SF1">
    <property type="entry name" value="PHOSPHATIDYLINOSITOL N-ACETYLGLUCOSAMINYLTRANSFERASE SUBUNIT A"/>
    <property type="match status" value="1"/>
</dbReference>
<evidence type="ECO:0000313" key="3">
    <source>
        <dbReference type="EMBL" id="QHI71294.1"/>
    </source>
</evidence>
<feature type="domain" description="Glycosyl transferase family 1" evidence="1">
    <location>
        <begin position="156"/>
        <end position="245"/>
    </location>
</feature>
<sequence>MKNIYIIGPNKELRGGISTVINQIINAKSINERYKIKDIATRTNNKVIDYINSIIRVLRIEQGSIAHIHMASNGSFFRKALIISLIKRKSKIVIHMHGGYFYDFYSNSNWLIKKYIKYTLMCSEKIICVSSSIKYNVIKIIGNSDKVIIIYNSVKQNSNKIELSNKQNILLFMGKIIEYKGVFDLLKAIKSIKDELLKLNWKLYIAGDGECEKVINYLERYQLQNVVVLLGWISGKKKKKYYRNQKF</sequence>
<organism evidence="3 4">
    <name type="scientific">Aminipila terrae</name>
    <dbReference type="NCBI Taxonomy" id="2697030"/>
    <lineage>
        <taxon>Bacteria</taxon>
        <taxon>Bacillati</taxon>
        <taxon>Bacillota</taxon>
        <taxon>Clostridia</taxon>
        <taxon>Peptostreptococcales</taxon>
        <taxon>Anaerovoracaceae</taxon>
        <taxon>Aminipila</taxon>
    </lineage>
</organism>
<evidence type="ECO:0000259" key="2">
    <source>
        <dbReference type="Pfam" id="PF13439"/>
    </source>
</evidence>
<dbReference type="AlphaFoldDB" id="A0A6P1MFC9"/>
<dbReference type="GO" id="GO:0016757">
    <property type="term" value="F:glycosyltransferase activity"/>
    <property type="evidence" value="ECO:0007669"/>
    <property type="project" value="InterPro"/>
</dbReference>
<feature type="domain" description="Glycosyltransferase subfamily 4-like N-terminal" evidence="2">
    <location>
        <begin position="45"/>
        <end position="154"/>
    </location>
</feature>
<evidence type="ECO:0000259" key="1">
    <source>
        <dbReference type="Pfam" id="PF00534"/>
    </source>
</evidence>
<keyword evidence="4" id="KW-1185">Reference proteome</keyword>
<dbReference type="Proteomes" id="UP000463883">
    <property type="component" value="Chromosome"/>
</dbReference>
<dbReference type="InterPro" id="IPR028098">
    <property type="entry name" value="Glyco_trans_4-like_N"/>
</dbReference>
<dbReference type="Gene3D" id="3.40.50.2000">
    <property type="entry name" value="Glycogen Phosphorylase B"/>
    <property type="match status" value="2"/>
</dbReference>
<gene>
    <name evidence="3" type="ORF">Ami3637_01780</name>
</gene>
<proteinExistence type="predicted"/>
<name>A0A6P1MFC9_9FIRM</name>
<keyword evidence="3" id="KW-0808">Transferase</keyword>
<dbReference type="Pfam" id="PF00534">
    <property type="entry name" value="Glycos_transf_1"/>
    <property type="match status" value="1"/>
</dbReference>
<reference evidence="3 4" key="1">
    <citation type="submission" date="2020-01" db="EMBL/GenBank/DDBJ databases">
        <title>Genomic analysis of Aminipila sp. CBA3637.</title>
        <authorList>
            <person name="Kim Y.B."/>
            <person name="Roh S.W."/>
        </authorList>
    </citation>
    <scope>NUCLEOTIDE SEQUENCE [LARGE SCALE GENOMIC DNA]</scope>
    <source>
        <strain evidence="3 4">CBA3637</strain>
    </source>
</reference>